<dbReference type="Ensembl" id="ENSMALT00000026980.1">
    <property type="protein sequence ID" value="ENSMALP00000026496.1"/>
    <property type="gene ID" value="ENSMALG00000018386.1"/>
</dbReference>
<dbReference type="InterPro" id="IPR002110">
    <property type="entry name" value="Ankyrin_rpt"/>
</dbReference>
<evidence type="ECO:0000256" key="5">
    <source>
        <dbReference type="SAM" id="MobiDB-lite"/>
    </source>
</evidence>
<dbReference type="Pfam" id="PF12796">
    <property type="entry name" value="Ank_2"/>
    <property type="match status" value="1"/>
</dbReference>
<feature type="compositionally biased region" description="Basic and acidic residues" evidence="5">
    <location>
        <begin position="286"/>
        <end position="321"/>
    </location>
</feature>
<keyword evidence="3 4" id="KW-0040">ANK repeat</keyword>
<dbReference type="AlphaFoldDB" id="A0A3Q3R4L1"/>
<feature type="region of interest" description="Disordered" evidence="5">
    <location>
        <begin position="353"/>
        <end position="390"/>
    </location>
</feature>
<reference evidence="6" key="1">
    <citation type="submission" date="2025-08" db="UniProtKB">
        <authorList>
            <consortium name="Ensembl"/>
        </authorList>
    </citation>
    <scope>IDENTIFICATION</scope>
</reference>
<feature type="region of interest" description="Disordered" evidence="5">
    <location>
        <begin position="426"/>
        <end position="450"/>
    </location>
</feature>
<comment type="similarity">
    <text evidence="1">Belongs to the ANKRD34 family.</text>
</comment>
<dbReference type="InterPro" id="IPR042637">
    <property type="entry name" value="AN34A/B/C"/>
</dbReference>
<dbReference type="PANTHER" id="PTHR24156">
    <property type="entry name" value="ANK_REP_REGION DOMAIN-CONTAINING PROTEIN"/>
    <property type="match status" value="1"/>
</dbReference>
<feature type="compositionally biased region" description="Low complexity" evidence="5">
    <location>
        <begin position="232"/>
        <end position="246"/>
    </location>
</feature>
<sequence length="511" mass="55454">MTAFILFVDENWGNYHQASVKAMGDPLSDCSPLISAAASGKLRLVHLLVEGGVQVNKRNHRGETALLAACKALAEEPAGPDTVKLLTYLLQNKADPNAQDQAGRTALIYACMKRAGPQVASTLLSAGADPSMEDYSGASALVYAINAQHQATIKVLMDTCRARGRDIIIIATEMGMNGGPVTRRYLNVPPSPHTSPVSCMSPSEIVLKTGTPDSPEGGNIFNFGGISKRGSSRSPSCELSSSSQCSSPPPRPEPWLAIHNVACLNRAHEEGMRERILQEEENTEVLGREGGGKENEAGEHEESHFHQSRIGERRDSLVQRRDNKHEEEYYSSCHEDFLQSVLSLTEVCSSQVTSSRSVPKKCTTPEGSTPDKTIQKRPAGTSPHSQLHRNTIPSVTMVPPLLHLPPLVNQRGAHLQVATQVLPSKSRSMGFLPHPPNSSPPPSSSSRTSVRPALFPLLPLTFSAAPSLTCCSERSSRSARRHSVQLEQYRGGGEQKNEIFFCQQHLYPTPP</sequence>
<dbReference type="Gene3D" id="1.25.40.20">
    <property type="entry name" value="Ankyrin repeat-containing domain"/>
    <property type="match status" value="1"/>
</dbReference>
<evidence type="ECO:0000313" key="7">
    <source>
        <dbReference type="Proteomes" id="UP000261600"/>
    </source>
</evidence>
<evidence type="ECO:0000313" key="6">
    <source>
        <dbReference type="Ensembl" id="ENSMALP00000026496.1"/>
    </source>
</evidence>
<protein>
    <submittedName>
        <fullName evidence="6">Uncharacterized protein</fullName>
    </submittedName>
</protein>
<dbReference type="PROSITE" id="PS50088">
    <property type="entry name" value="ANK_REPEAT"/>
    <property type="match status" value="2"/>
</dbReference>
<feature type="region of interest" description="Disordered" evidence="5">
    <location>
        <begin position="232"/>
        <end position="251"/>
    </location>
</feature>
<accession>A0A3Q3R4L1</accession>
<dbReference type="InterPro" id="IPR036770">
    <property type="entry name" value="Ankyrin_rpt-contain_sf"/>
</dbReference>
<evidence type="ECO:0000256" key="2">
    <source>
        <dbReference type="ARBA" id="ARBA00022737"/>
    </source>
</evidence>
<organism evidence="6 7">
    <name type="scientific">Monopterus albus</name>
    <name type="common">Swamp eel</name>
    <dbReference type="NCBI Taxonomy" id="43700"/>
    <lineage>
        <taxon>Eukaryota</taxon>
        <taxon>Metazoa</taxon>
        <taxon>Chordata</taxon>
        <taxon>Craniata</taxon>
        <taxon>Vertebrata</taxon>
        <taxon>Euteleostomi</taxon>
        <taxon>Actinopterygii</taxon>
        <taxon>Neopterygii</taxon>
        <taxon>Teleostei</taxon>
        <taxon>Neoteleostei</taxon>
        <taxon>Acanthomorphata</taxon>
        <taxon>Anabantaria</taxon>
        <taxon>Synbranchiformes</taxon>
        <taxon>Synbranchidae</taxon>
        <taxon>Monopterus</taxon>
    </lineage>
</organism>
<dbReference type="Proteomes" id="UP000261600">
    <property type="component" value="Unplaced"/>
</dbReference>
<proteinExistence type="inferred from homology"/>
<keyword evidence="7" id="KW-1185">Reference proteome</keyword>
<keyword evidence="2" id="KW-0677">Repeat</keyword>
<reference evidence="6" key="2">
    <citation type="submission" date="2025-09" db="UniProtKB">
        <authorList>
            <consortium name="Ensembl"/>
        </authorList>
    </citation>
    <scope>IDENTIFICATION</scope>
</reference>
<evidence type="ECO:0000256" key="3">
    <source>
        <dbReference type="ARBA" id="ARBA00023043"/>
    </source>
</evidence>
<evidence type="ECO:0000256" key="1">
    <source>
        <dbReference type="ARBA" id="ARBA00010029"/>
    </source>
</evidence>
<feature type="repeat" description="ANK" evidence="4">
    <location>
        <begin position="28"/>
        <end position="60"/>
    </location>
</feature>
<evidence type="ECO:0000256" key="4">
    <source>
        <dbReference type="PROSITE-ProRule" id="PRU00023"/>
    </source>
</evidence>
<name>A0A3Q3R4L1_MONAL</name>
<dbReference type="SMART" id="SM00248">
    <property type="entry name" value="ANK"/>
    <property type="match status" value="4"/>
</dbReference>
<feature type="repeat" description="ANK" evidence="4">
    <location>
        <begin position="102"/>
        <end position="135"/>
    </location>
</feature>
<dbReference type="PANTHER" id="PTHR24156:SF7">
    <property type="entry name" value="ANKYRIN REPEAT DOMAIN-CONTAINING PROTEIN 34B-LIKE"/>
    <property type="match status" value="1"/>
</dbReference>
<dbReference type="SUPFAM" id="SSF48403">
    <property type="entry name" value="Ankyrin repeat"/>
    <property type="match status" value="1"/>
</dbReference>
<feature type="compositionally biased region" description="Pro residues" evidence="5">
    <location>
        <begin position="433"/>
        <end position="443"/>
    </location>
</feature>
<feature type="region of interest" description="Disordered" evidence="5">
    <location>
        <begin position="274"/>
        <end position="321"/>
    </location>
</feature>